<evidence type="ECO:0000256" key="5">
    <source>
        <dbReference type="ARBA" id="ARBA00023098"/>
    </source>
</evidence>
<proteinExistence type="inferred from homology"/>
<dbReference type="InterPro" id="IPR006693">
    <property type="entry name" value="AB_hydrolase_lipase"/>
</dbReference>
<keyword evidence="6" id="KW-0325">Glycoprotein</keyword>
<dbReference type="OrthoDB" id="9974421at2759"/>
<dbReference type="EMBL" id="CAKXAJ010025823">
    <property type="protein sequence ID" value="CAH2244371.1"/>
    <property type="molecule type" value="Genomic_DNA"/>
</dbReference>
<comment type="similarity">
    <text evidence="1 7">Belongs to the AB hydrolase superfamily. Lipase family.</text>
</comment>
<keyword evidence="4 7" id="KW-0442">Lipid degradation</keyword>
<evidence type="ECO:0000256" key="7">
    <source>
        <dbReference type="PIRNR" id="PIRNR000862"/>
    </source>
</evidence>
<dbReference type="FunFam" id="3.40.50.1820:FF:000021">
    <property type="entry name" value="Lipase"/>
    <property type="match status" value="1"/>
</dbReference>
<evidence type="ECO:0000256" key="8">
    <source>
        <dbReference type="PIRSR" id="PIRSR000862-1"/>
    </source>
</evidence>
<evidence type="ECO:0000313" key="12">
    <source>
        <dbReference type="Proteomes" id="UP000838756"/>
    </source>
</evidence>
<keyword evidence="2 9" id="KW-0732">Signal</keyword>
<comment type="caution">
    <text evidence="11">The sequence shown here is derived from an EMBL/GenBank/DDBJ whole genome shotgun (WGS) entry which is preliminary data.</text>
</comment>
<feature type="signal peptide" evidence="9">
    <location>
        <begin position="1"/>
        <end position="16"/>
    </location>
</feature>
<name>A0A8S4S4J6_9NEOP</name>
<evidence type="ECO:0000259" key="10">
    <source>
        <dbReference type="Pfam" id="PF04083"/>
    </source>
</evidence>
<accession>A0A8S4S4J6</accession>
<reference evidence="11" key="1">
    <citation type="submission" date="2022-03" db="EMBL/GenBank/DDBJ databases">
        <authorList>
            <person name="Lindestad O."/>
        </authorList>
    </citation>
    <scope>NUCLEOTIDE SEQUENCE</scope>
</reference>
<feature type="domain" description="Partial AB-hydrolase lipase" evidence="10">
    <location>
        <begin position="52"/>
        <end position="111"/>
    </location>
</feature>
<gene>
    <name evidence="11" type="primary">jg25321</name>
    <name evidence="11" type="ORF">PAEG_LOCUS20323</name>
</gene>
<feature type="active site" description="Charge relay system" evidence="8">
    <location>
        <position position="365"/>
    </location>
</feature>
<feature type="active site" description="Nucleophile" evidence="8">
    <location>
        <position position="190"/>
    </location>
</feature>
<dbReference type="AlphaFoldDB" id="A0A8S4S4J6"/>
<evidence type="ECO:0000256" key="6">
    <source>
        <dbReference type="ARBA" id="ARBA00023180"/>
    </source>
</evidence>
<dbReference type="InterPro" id="IPR029058">
    <property type="entry name" value="AB_hydrolase_fold"/>
</dbReference>
<dbReference type="GO" id="GO:0016042">
    <property type="term" value="P:lipid catabolic process"/>
    <property type="evidence" value="ECO:0007669"/>
    <property type="project" value="UniProtKB-KW"/>
</dbReference>
<organism evidence="11 12">
    <name type="scientific">Pararge aegeria aegeria</name>
    <dbReference type="NCBI Taxonomy" id="348720"/>
    <lineage>
        <taxon>Eukaryota</taxon>
        <taxon>Metazoa</taxon>
        <taxon>Ecdysozoa</taxon>
        <taxon>Arthropoda</taxon>
        <taxon>Hexapoda</taxon>
        <taxon>Insecta</taxon>
        <taxon>Pterygota</taxon>
        <taxon>Neoptera</taxon>
        <taxon>Endopterygota</taxon>
        <taxon>Lepidoptera</taxon>
        <taxon>Glossata</taxon>
        <taxon>Ditrysia</taxon>
        <taxon>Papilionoidea</taxon>
        <taxon>Nymphalidae</taxon>
        <taxon>Satyrinae</taxon>
        <taxon>Satyrini</taxon>
        <taxon>Parargina</taxon>
        <taxon>Pararge</taxon>
    </lineage>
</organism>
<keyword evidence="12" id="KW-1185">Reference proteome</keyword>
<feature type="chain" id="PRO_5035944897" description="Lipase" evidence="9">
    <location>
        <begin position="17"/>
        <end position="424"/>
    </location>
</feature>
<dbReference type="SUPFAM" id="SSF53474">
    <property type="entry name" value="alpha/beta-Hydrolases"/>
    <property type="match status" value="1"/>
</dbReference>
<evidence type="ECO:0000256" key="3">
    <source>
        <dbReference type="ARBA" id="ARBA00022801"/>
    </source>
</evidence>
<evidence type="ECO:0000313" key="11">
    <source>
        <dbReference type="EMBL" id="CAH2244371.1"/>
    </source>
</evidence>
<evidence type="ECO:0000256" key="4">
    <source>
        <dbReference type="ARBA" id="ARBA00022963"/>
    </source>
</evidence>
<evidence type="ECO:0000256" key="9">
    <source>
        <dbReference type="SAM" id="SignalP"/>
    </source>
</evidence>
<dbReference type="Pfam" id="PF04083">
    <property type="entry name" value="Abhydro_lipase"/>
    <property type="match status" value="1"/>
</dbReference>
<dbReference type="PIRSF" id="PIRSF000862">
    <property type="entry name" value="Steryl_ester_lip"/>
    <property type="match status" value="1"/>
</dbReference>
<dbReference type="Gene3D" id="3.40.50.1820">
    <property type="entry name" value="alpha/beta hydrolase"/>
    <property type="match status" value="1"/>
</dbReference>
<dbReference type="PANTHER" id="PTHR11005">
    <property type="entry name" value="LYSOSOMAL ACID LIPASE-RELATED"/>
    <property type="match status" value="1"/>
</dbReference>
<evidence type="ECO:0000256" key="1">
    <source>
        <dbReference type="ARBA" id="ARBA00010701"/>
    </source>
</evidence>
<evidence type="ECO:0000256" key="2">
    <source>
        <dbReference type="ARBA" id="ARBA00022729"/>
    </source>
</evidence>
<feature type="active site" description="Charge relay system" evidence="8">
    <location>
        <position position="396"/>
    </location>
</feature>
<dbReference type="GO" id="GO:0016788">
    <property type="term" value="F:hydrolase activity, acting on ester bonds"/>
    <property type="evidence" value="ECO:0007669"/>
    <property type="project" value="InterPro"/>
</dbReference>
<dbReference type="Proteomes" id="UP000838756">
    <property type="component" value="Unassembled WGS sequence"/>
</dbReference>
<keyword evidence="5" id="KW-0443">Lipid metabolism</keyword>
<protein>
    <recommendedName>
        <fullName evidence="7">Lipase</fullName>
    </recommendedName>
</protein>
<sequence length="424" mass="47711">MWIGLVFCCTIAFVTGGLPPQANYIAELLRDQTSSTRVSDNIIEDATLDLPNLVRKYNYPLEEHSVTTEDGYILGLHRIPHGRDSNNRPGNKPVVFLMHGLLSSSADFLVMGPGSSLAYILAEEGYDVWMGNARGNYFSRRHRRLNPDALLNTAFWEFSWDEIGNKDLPAMIDFVLQRTRKSALHYIGFSQGTTVFFVMASLRPEYNKKIISMQAMAPVAYMRHNSSPLLNALAPFARRIEEMAGRRGIAEFLGKRPIYTKIGKEFCMDGAETQALCSEVIFFIAGNSGEGQHNATMLPVILGHYPAGIALRQAAHYGQAIAGGDFRRYDHGPVVNRRIYGFAVPPRYDLSRVSAPVYLHYSETDPLADLRDVERLFRELGNVAGRLRVKPRVFSHVDFVWGVDAKTLVYNSIIGSMRRRDRQN</sequence>
<dbReference type="InterPro" id="IPR025483">
    <property type="entry name" value="Lipase_euk"/>
</dbReference>
<keyword evidence="3 7" id="KW-0378">Hydrolase</keyword>